<dbReference type="InterPro" id="IPR050833">
    <property type="entry name" value="Poly_Biosynth_Transport"/>
</dbReference>
<dbReference type="PANTHER" id="PTHR30250">
    <property type="entry name" value="PST FAMILY PREDICTED COLANIC ACID TRANSPORTER"/>
    <property type="match status" value="1"/>
</dbReference>
<reference evidence="7 9" key="1">
    <citation type="submission" date="2017-03" db="EMBL/GenBank/DDBJ databases">
        <title>Genome sequence of Clostridium chromiireducens DSM 23318.</title>
        <authorList>
            <person name="Poehlein A."/>
            <person name="Daniel R."/>
        </authorList>
    </citation>
    <scope>NUCLEOTIDE SEQUENCE [LARGE SCALE GENOMIC DNA]</scope>
    <source>
        <strain evidence="7 9">DSM 23318</strain>
    </source>
</reference>
<proteinExistence type="predicted"/>
<feature type="transmembrane region" description="Helical" evidence="6">
    <location>
        <begin position="384"/>
        <end position="402"/>
    </location>
</feature>
<evidence type="ECO:0000313" key="7">
    <source>
        <dbReference type="EMBL" id="OPJ60156.1"/>
    </source>
</evidence>
<evidence type="ECO:0000313" key="8">
    <source>
        <dbReference type="EMBL" id="RII33716.1"/>
    </source>
</evidence>
<evidence type="ECO:0000313" key="9">
    <source>
        <dbReference type="Proteomes" id="UP000191056"/>
    </source>
</evidence>
<keyword evidence="9" id="KW-1185">Reference proteome</keyword>
<protein>
    <submittedName>
        <fullName evidence="8">Flippase</fullName>
    </submittedName>
    <submittedName>
        <fullName evidence="7">Polysaccharide biosynthesis protein</fullName>
    </submittedName>
</protein>
<dbReference type="OrthoDB" id="9815702at2"/>
<comment type="subcellular location">
    <subcellularLocation>
        <location evidence="1">Cell membrane</location>
        <topology evidence="1">Multi-pass membrane protein</topology>
    </subcellularLocation>
</comment>
<accession>A0A1V4IJP7</accession>
<dbReference type="Pfam" id="PF01943">
    <property type="entry name" value="Polysacc_synt"/>
    <property type="match status" value="1"/>
</dbReference>
<evidence type="ECO:0000313" key="10">
    <source>
        <dbReference type="Proteomes" id="UP000265930"/>
    </source>
</evidence>
<feature type="transmembrane region" description="Helical" evidence="6">
    <location>
        <begin position="84"/>
        <end position="106"/>
    </location>
</feature>
<dbReference type="InterPro" id="IPR002797">
    <property type="entry name" value="Polysacc_synth"/>
</dbReference>
<dbReference type="PANTHER" id="PTHR30250:SF11">
    <property type="entry name" value="O-ANTIGEN TRANSPORTER-RELATED"/>
    <property type="match status" value="1"/>
</dbReference>
<feature type="transmembrane region" description="Helical" evidence="6">
    <location>
        <begin position="423"/>
        <end position="446"/>
    </location>
</feature>
<dbReference type="Proteomes" id="UP000265930">
    <property type="component" value="Unassembled WGS sequence"/>
</dbReference>
<dbReference type="AlphaFoldDB" id="A0A1V4IJP7"/>
<gene>
    <name evidence="7" type="ORF">CLCHR_30890</name>
    <name evidence="8" type="ORF">D2A34_18525</name>
</gene>
<dbReference type="EMBL" id="MZGT01000042">
    <property type="protein sequence ID" value="OPJ60156.1"/>
    <property type="molecule type" value="Genomic_DNA"/>
</dbReference>
<feature type="transmembrane region" description="Helical" evidence="6">
    <location>
        <begin position="360"/>
        <end position="378"/>
    </location>
</feature>
<name>A0A1V4IJP7_9CLOT</name>
<feature type="transmembrane region" description="Helical" evidence="6">
    <location>
        <begin position="320"/>
        <end position="339"/>
    </location>
</feature>
<feature type="transmembrane region" description="Helical" evidence="6">
    <location>
        <begin position="211"/>
        <end position="231"/>
    </location>
</feature>
<dbReference type="EMBL" id="QXDJ01000004">
    <property type="protein sequence ID" value="RII33716.1"/>
    <property type="molecule type" value="Genomic_DNA"/>
</dbReference>
<dbReference type="Proteomes" id="UP000191056">
    <property type="component" value="Unassembled WGS sequence"/>
</dbReference>
<evidence type="ECO:0000256" key="5">
    <source>
        <dbReference type="ARBA" id="ARBA00023136"/>
    </source>
</evidence>
<feature type="transmembrane region" description="Helical" evidence="6">
    <location>
        <begin position="142"/>
        <end position="162"/>
    </location>
</feature>
<sequence>MSKSISKNAVFKAILNLFNIILPIIVTPVVTNAFISTYSYIAKGETFNTIFLAFASFGVYQYGLREISKVRDDEKKLRQTFTSLFVITTFTTIIVSVVYMIFLLRFYRNNPAFYTCVIIGFNIVFNLFYVEWINEALENYDFIAIKTMIVRIVTSIIIIWAVKGEDNFLFYLYLSGAANLVNNLLSYYYIKKRIKFDFSNLSLKQYIKPMFAVVILSNTGLLYTMFDRLVIGKFGSNEDLSAYAIAQKTIYIINALMLTIIQVTMPRLSNNLGNNSKENYLSLLNRVVKIYFLFLFPASIGLFCVSKQAMWIFGRVGSTYVPWFPLMMGFSIYMLTIGVQGIISNQIIYLNKKEKEDIKIFFIGGVCNVALNALLVGVNMFTATNSIIATMISNIIVILLEYRVVKRQIKLDIHIFSFENIKYFYYSLLFIPITFVINHFISSMVVSCGLDIIICGLLYLAILLITKDVVFFEIYNRVVIKLKALF</sequence>
<evidence type="ECO:0000256" key="2">
    <source>
        <dbReference type="ARBA" id="ARBA00022475"/>
    </source>
</evidence>
<feature type="transmembrane region" description="Helical" evidence="6">
    <location>
        <begin position="20"/>
        <end position="41"/>
    </location>
</feature>
<feature type="transmembrane region" description="Helical" evidence="6">
    <location>
        <begin position="168"/>
        <end position="190"/>
    </location>
</feature>
<keyword evidence="5 6" id="KW-0472">Membrane</keyword>
<feature type="transmembrane region" description="Helical" evidence="6">
    <location>
        <begin position="290"/>
        <end position="314"/>
    </location>
</feature>
<feature type="transmembrane region" description="Helical" evidence="6">
    <location>
        <begin position="251"/>
        <end position="269"/>
    </location>
</feature>
<keyword evidence="3 6" id="KW-0812">Transmembrane</keyword>
<feature type="transmembrane region" description="Helical" evidence="6">
    <location>
        <begin position="112"/>
        <end position="130"/>
    </location>
</feature>
<keyword evidence="2" id="KW-1003">Cell membrane</keyword>
<organism evidence="7 9">
    <name type="scientific">Clostridium chromiireducens</name>
    <dbReference type="NCBI Taxonomy" id="225345"/>
    <lineage>
        <taxon>Bacteria</taxon>
        <taxon>Bacillati</taxon>
        <taxon>Bacillota</taxon>
        <taxon>Clostridia</taxon>
        <taxon>Eubacteriales</taxon>
        <taxon>Clostridiaceae</taxon>
        <taxon>Clostridium</taxon>
    </lineage>
</organism>
<comment type="caution">
    <text evidence="7">The sequence shown here is derived from an EMBL/GenBank/DDBJ whole genome shotgun (WGS) entry which is preliminary data.</text>
</comment>
<feature type="transmembrane region" description="Helical" evidence="6">
    <location>
        <begin position="452"/>
        <end position="475"/>
    </location>
</feature>
<dbReference type="RefSeq" id="WP_079440703.1">
    <property type="nucleotide sequence ID" value="NZ_MZGT01000042.1"/>
</dbReference>
<feature type="transmembrane region" description="Helical" evidence="6">
    <location>
        <begin position="47"/>
        <end position="64"/>
    </location>
</feature>
<evidence type="ECO:0000256" key="1">
    <source>
        <dbReference type="ARBA" id="ARBA00004651"/>
    </source>
</evidence>
<dbReference type="GO" id="GO:0005886">
    <property type="term" value="C:plasma membrane"/>
    <property type="evidence" value="ECO:0007669"/>
    <property type="project" value="UniProtKB-SubCell"/>
</dbReference>
<evidence type="ECO:0000256" key="3">
    <source>
        <dbReference type="ARBA" id="ARBA00022692"/>
    </source>
</evidence>
<reference evidence="8 10" key="2">
    <citation type="submission" date="2018-08" db="EMBL/GenBank/DDBJ databases">
        <title>Genome of Clostridium chromiireducens C1, DSM12136.</title>
        <authorList>
            <person name="Xing M."/>
            <person name="Wei Y."/>
            <person name="Ang E.L."/>
            <person name="Zhao H."/>
            <person name="Zhang Y."/>
        </authorList>
    </citation>
    <scope>NUCLEOTIDE SEQUENCE [LARGE SCALE GENOMIC DNA]</scope>
    <source>
        <strain evidence="8 10">C1</strain>
    </source>
</reference>
<evidence type="ECO:0000256" key="6">
    <source>
        <dbReference type="SAM" id="Phobius"/>
    </source>
</evidence>
<keyword evidence="4 6" id="KW-1133">Transmembrane helix</keyword>
<evidence type="ECO:0000256" key="4">
    <source>
        <dbReference type="ARBA" id="ARBA00022989"/>
    </source>
</evidence>
<dbReference type="STRING" id="225345.CLCHR_30890"/>